<dbReference type="PANTHER" id="PTHR12606:SF11">
    <property type="entry name" value="SENTRIN-SPECIFIC PROTEASE 2"/>
    <property type="match status" value="1"/>
</dbReference>
<feature type="domain" description="Ubiquitin-like protease family profile" evidence="5">
    <location>
        <begin position="80"/>
        <end position="258"/>
    </location>
</feature>
<dbReference type="GO" id="GO:0060255">
    <property type="term" value="P:regulation of macromolecule metabolic process"/>
    <property type="evidence" value="ECO:0007669"/>
    <property type="project" value="UniProtKB-ARBA"/>
</dbReference>
<name>A0A0P7YS36_SCLFO</name>
<keyword evidence="2" id="KW-0645">Protease</keyword>
<evidence type="ECO:0000313" key="7">
    <source>
        <dbReference type="Proteomes" id="UP000034805"/>
    </source>
</evidence>
<keyword evidence="4" id="KW-0788">Thiol protease</keyword>
<dbReference type="AlphaFoldDB" id="A0A0P7YS36"/>
<evidence type="ECO:0000256" key="4">
    <source>
        <dbReference type="ARBA" id="ARBA00022807"/>
    </source>
</evidence>
<evidence type="ECO:0000313" key="6">
    <source>
        <dbReference type="EMBL" id="KPP70458.1"/>
    </source>
</evidence>
<dbReference type="GO" id="GO:0006508">
    <property type="term" value="P:proteolysis"/>
    <property type="evidence" value="ECO:0007669"/>
    <property type="project" value="UniProtKB-KW"/>
</dbReference>
<proteinExistence type="inferred from homology"/>
<feature type="non-terminal residue" evidence="6">
    <location>
        <position position="268"/>
    </location>
</feature>
<dbReference type="FunFam" id="3.40.395.10:FF:000001">
    <property type="entry name" value="Sentrin-specific protease 1"/>
    <property type="match status" value="1"/>
</dbReference>
<dbReference type="GO" id="GO:0005634">
    <property type="term" value="C:nucleus"/>
    <property type="evidence" value="ECO:0007669"/>
    <property type="project" value="TreeGrafter"/>
</dbReference>
<accession>A0A0P7YS36</accession>
<keyword evidence="3" id="KW-0378">Hydrolase</keyword>
<evidence type="ECO:0000256" key="2">
    <source>
        <dbReference type="ARBA" id="ARBA00022670"/>
    </source>
</evidence>
<evidence type="ECO:0000259" key="5">
    <source>
        <dbReference type="PROSITE" id="PS50600"/>
    </source>
</evidence>
<organism evidence="6 7">
    <name type="scientific">Scleropages formosus</name>
    <name type="common">Asian bonytongue</name>
    <name type="synonym">Osteoglossum formosum</name>
    <dbReference type="NCBI Taxonomy" id="113540"/>
    <lineage>
        <taxon>Eukaryota</taxon>
        <taxon>Metazoa</taxon>
        <taxon>Chordata</taxon>
        <taxon>Craniata</taxon>
        <taxon>Vertebrata</taxon>
        <taxon>Euteleostomi</taxon>
        <taxon>Actinopterygii</taxon>
        <taxon>Neopterygii</taxon>
        <taxon>Teleostei</taxon>
        <taxon>Osteoglossocephala</taxon>
        <taxon>Osteoglossomorpha</taxon>
        <taxon>Osteoglossiformes</taxon>
        <taxon>Osteoglossidae</taxon>
        <taxon>Scleropages</taxon>
    </lineage>
</organism>
<dbReference type="GO" id="GO:0080090">
    <property type="term" value="P:regulation of primary metabolic process"/>
    <property type="evidence" value="ECO:0007669"/>
    <property type="project" value="UniProtKB-ARBA"/>
</dbReference>
<dbReference type="Gene3D" id="3.40.395.10">
    <property type="entry name" value="Adenoviral Proteinase, Chain A"/>
    <property type="match status" value="1"/>
</dbReference>
<dbReference type="Pfam" id="PF02902">
    <property type="entry name" value="Peptidase_C48"/>
    <property type="match status" value="1"/>
</dbReference>
<evidence type="ECO:0000256" key="1">
    <source>
        <dbReference type="ARBA" id="ARBA00005234"/>
    </source>
</evidence>
<dbReference type="EMBL" id="JARO02003460">
    <property type="protein sequence ID" value="KPP70458.1"/>
    <property type="molecule type" value="Genomic_DNA"/>
</dbReference>
<dbReference type="PROSITE" id="PS50600">
    <property type="entry name" value="ULP_PROTEASE"/>
    <property type="match status" value="1"/>
</dbReference>
<sequence>MLSKQPVDVDLSAEVAARLNLVDCAPVTPTCPAIKTQQPVQESYSSSDEFPRLTQEMQQEVRQALVQKDPNLVLSSAFKLRITQRDLTTLKDGGWLNDEVINFYMNLLMCRNEQGRGRKVYAFNTFFFPKLHGGGHAAVRRWTKAVDLFQYEIIVVPLHMGVHWSLSVIDFREKSVMYYDSMGQKHDDICKLLLLYLKEELKIKNGKDLDISKWVTASFSAKVFSFPWYSGTLTLQEIPQQNNGSDCGVFVCKYADYISQGRPLTFTQ</sequence>
<dbReference type="GO" id="GO:0016926">
    <property type="term" value="P:protein desumoylation"/>
    <property type="evidence" value="ECO:0007669"/>
    <property type="project" value="TreeGrafter"/>
</dbReference>
<dbReference type="PANTHER" id="PTHR12606">
    <property type="entry name" value="SENTRIN/SUMO-SPECIFIC PROTEASE"/>
    <property type="match status" value="1"/>
</dbReference>
<dbReference type="InterPro" id="IPR038765">
    <property type="entry name" value="Papain-like_cys_pep_sf"/>
</dbReference>
<gene>
    <name evidence="6" type="ORF">Z043_110714</name>
</gene>
<dbReference type="SUPFAM" id="SSF54001">
    <property type="entry name" value="Cysteine proteinases"/>
    <property type="match status" value="1"/>
</dbReference>
<evidence type="ECO:0000256" key="3">
    <source>
        <dbReference type="ARBA" id="ARBA00022801"/>
    </source>
</evidence>
<reference evidence="6 7" key="1">
    <citation type="submission" date="2015-08" db="EMBL/GenBank/DDBJ databases">
        <title>The genome of the Asian arowana (Scleropages formosus).</title>
        <authorList>
            <person name="Tan M.H."/>
            <person name="Gan H.M."/>
            <person name="Croft L.J."/>
            <person name="Austin C.M."/>
        </authorList>
    </citation>
    <scope>NUCLEOTIDE SEQUENCE [LARGE SCALE GENOMIC DNA]</scope>
    <source>
        <strain evidence="6">Aro1</strain>
    </source>
</reference>
<dbReference type="GO" id="GO:0016929">
    <property type="term" value="F:deSUMOylase activity"/>
    <property type="evidence" value="ECO:0007669"/>
    <property type="project" value="TreeGrafter"/>
</dbReference>
<comment type="caution">
    <text evidence="6">The sequence shown here is derived from an EMBL/GenBank/DDBJ whole genome shotgun (WGS) entry which is preliminary data.</text>
</comment>
<protein>
    <recommendedName>
        <fullName evidence="5">Ubiquitin-like protease family profile domain-containing protein</fullName>
    </recommendedName>
</protein>
<dbReference type="Proteomes" id="UP000034805">
    <property type="component" value="Unassembled WGS sequence"/>
</dbReference>
<dbReference type="InterPro" id="IPR003653">
    <property type="entry name" value="Peptidase_C48_C"/>
</dbReference>
<comment type="similarity">
    <text evidence="1">Belongs to the peptidase C48 family.</text>
</comment>